<evidence type="ECO:0000313" key="1">
    <source>
        <dbReference type="EMBL" id="KAL1130161.1"/>
    </source>
</evidence>
<proteinExistence type="predicted"/>
<organism evidence="1 2">
    <name type="scientific">Ranatra chinensis</name>
    <dbReference type="NCBI Taxonomy" id="642074"/>
    <lineage>
        <taxon>Eukaryota</taxon>
        <taxon>Metazoa</taxon>
        <taxon>Ecdysozoa</taxon>
        <taxon>Arthropoda</taxon>
        <taxon>Hexapoda</taxon>
        <taxon>Insecta</taxon>
        <taxon>Pterygota</taxon>
        <taxon>Neoptera</taxon>
        <taxon>Paraneoptera</taxon>
        <taxon>Hemiptera</taxon>
        <taxon>Heteroptera</taxon>
        <taxon>Panheteroptera</taxon>
        <taxon>Nepomorpha</taxon>
        <taxon>Nepidae</taxon>
        <taxon>Ranatrinae</taxon>
        <taxon>Ranatra</taxon>
    </lineage>
</organism>
<keyword evidence="2" id="KW-1185">Reference proteome</keyword>
<evidence type="ECO:0000313" key="2">
    <source>
        <dbReference type="Proteomes" id="UP001558652"/>
    </source>
</evidence>
<dbReference type="AlphaFoldDB" id="A0ABD0YG44"/>
<accession>A0ABD0YG44</accession>
<reference evidence="1 2" key="1">
    <citation type="submission" date="2024-07" db="EMBL/GenBank/DDBJ databases">
        <title>Chromosome-level genome assembly of the water stick insect Ranatra chinensis (Heteroptera: Nepidae).</title>
        <authorList>
            <person name="Liu X."/>
        </authorList>
    </citation>
    <scope>NUCLEOTIDE SEQUENCE [LARGE SCALE GENOMIC DNA]</scope>
    <source>
        <strain evidence="1">Cailab_2021Rc</strain>
        <tissue evidence="1">Muscle</tissue>
    </source>
</reference>
<dbReference type="Proteomes" id="UP001558652">
    <property type="component" value="Unassembled WGS sequence"/>
</dbReference>
<protein>
    <submittedName>
        <fullName evidence="1">Uncharacterized protein</fullName>
    </submittedName>
</protein>
<dbReference type="EMBL" id="JBFDAA010000008">
    <property type="protein sequence ID" value="KAL1130161.1"/>
    <property type="molecule type" value="Genomic_DNA"/>
</dbReference>
<name>A0ABD0YG44_9HEMI</name>
<comment type="caution">
    <text evidence="1">The sequence shown here is derived from an EMBL/GenBank/DDBJ whole genome shotgun (WGS) entry which is preliminary data.</text>
</comment>
<sequence length="259" mass="29999">MASKRRNMFHKNKTQETTEKVTMLINFDELKDKALRNKWHTMEVETELKESEKLLKKMNCGLKSKYKLQECGKLECGPLTRRIQWWPPSLCVPPPCMRMRLTRGIMRVGILCITAQAHVLEIRKNLDLSSEEIAEILSTVFREIEQPYRGCSLRYGGWVIYNMPLTMNIWLELLNKACQPFDVLEMVWGSVQENDSSDVINKGHESSSISNLPVFNGSSNDKMQQESFLNTVPKSILKGKAGSGKLRWYFQLSYNWAQK</sequence>
<gene>
    <name evidence="1" type="ORF">AAG570_013099</name>
</gene>